<dbReference type="EMBL" id="BAABGT010000124">
    <property type="protein sequence ID" value="GAA4561037.1"/>
    <property type="molecule type" value="Genomic_DNA"/>
</dbReference>
<dbReference type="PANTHER" id="PTHR43557:SF2">
    <property type="entry name" value="RIESKE DOMAIN-CONTAINING PROTEIN-RELATED"/>
    <property type="match status" value="1"/>
</dbReference>
<evidence type="ECO:0000259" key="5">
    <source>
        <dbReference type="Pfam" id="PF07992"/>
    </source>
</evidence>
<dbReference type="Pfam" id="PF14759">
    <property type="entry name" value="Reductase_C"/>
    <property type="match status" value="1"/>
</dbReference>
<keyword evidence="4" id="KW-0560">Oxidoreductase</keyword>
<keyword evidence="3" id="KW-0274">FAD</keyword>
<dbReference type="InterPro" id="IPR036188">
    <property type="entry name" value="FAD/NAD-bd_sf"/>
</dbReference>
<dbReference type="Proteomes" id="UP001501598">
    <property type="component" value="Unassembled WGS sequence"/>
</dbReference>
<comment type="cofactor">
    <cofactor evidence="1">
        <name>FAD</name>
        <dbReference type="ChEBI" id="CHEBI:57692"/>
    </cofactor>
</comment>
<dbReference type="SUPFAM" id="SSF51905">
    <property type="entry name" value="FAD/NAD(P)-binding domain"/>
    <property type="match status" value="2"/>
</dbReference>
<dbReference type="InterPro" id="IPR050446">
    <property type="entry name" value="FAD-oxidoreductase/Apoptosis"/>
</dbReference>
<reference evidence="8" key="1">
    <citation type="journal article" date="2019" name="Int. J. Syst. Evol. Microbiol.">
        <title>The Global Catalogue of Microorganisms (GCM) 10K type strain sequencing project: providing services to taxonomists for standard genome sequencing and annotation.</title>
        <authorList>
            <consortium name="The Broad Institute Genomics Platform"/>
            <consortium name="The Broad Institute Genome Sequencing Center for Infectious Disease"/>
            <person name="Wu L."/>
            <person name="Ma J."/>
        </authorList>
    </citation>
    <scope>NUCLEOTIDE SEQUENCE [LARGE SCALE GENOMIC DNA]</scope>
    <source>
        <strain evidence="8">JCM 17906</strain>
    </source>
</reference>
<evidence type="ECO:0000256" key="2">
    <source>
        <dbReference type="ARBA" id="ARBA00022630"/>
    </source>
</evidence>
<dbReference type="Gene3D" id="3.30.390.30">
    <property type="match status" value="1"/>
</dbReference>
<proteinExistence type="predicted"/>
<evidence type="ECO:0000256" key="3">
    <source>
        <dbReference type="ARBA" id="ARBA00022827"/>
    </source>
</evidence>
<gene>
    <name evidence="7" type="ORF">GCM10023175_72310</name>
</gene>
<evidence type="ECO:0000256" key="4">
    <source>
        <dbReference type="ARBA" id="ARBA00023002"/>
    </source>
</evidence>
<dbReference type="PRINTS" id="PR00411">
    <property type="entry name" value="PNDRDTASEI"/>
</dbReference>
<dbReference type="InterPro" id="IPR016156">
    <property type="entry name" value="FAD/NAD-linked_Rdtase_dimer_sf"/>
</dbReference>
<dbReference type="Pfam" id="PF07992">
    <property type="entry name" value="Pyr_redox_2"/>
    <property type="match status" value="1"/>
</dbReference>
<accession>A0ABP8S5S4</accession>
<dbReference type="SUPFAM" id="SSF55424">
    <property type="entry name" value="FAD/NAD-linked reductases, dimerisation (C-terminal) domain"/>
    <property type="match status" value="1"/>
</dbReference>
<keyword evidence="2" id="KW-0285">Flavoprotein</keyword>
<evidence type="ECO:0000259" key="6">
    <source>
        <dbReference type="Pfam" id="PF14759"/>
    </source>
</evidence>
<dbReference type="InterPro" id="IPR023753">
    <property type="entry name" value="FAD/NAD-binding_dom"/>
</dbReference>
<sequence length="419" mass="45286">MNGTALVVGASVAGIRTAQALRAEGWRGRVIVVGEEPHLPYDRPPLSKQMLTVRGAVRSTPLITEREAVASEIELSLGVRAVRLDSRRKRVALEDGQELSYDQLVIATGAAARPSPWGRLTGLHVLRDLDDCMGLRRALHDEGRVKDGHVVVVGAGFIGSEVAAAARALDLRVSMVDSLPTPLGRVVGPAVGGEFTRLHHRHDVETHFGSGVASITRSSDRLHVLLDDGTDLSATVVVVGIGAKPNVEWLAGSGLPLDDGVLCDEEGRAIGASDVSAVGDVACWTDPDTGMPRRVEHWTRAVEHANQVGRRLCGATVESVEQFVEYVWSDLYDWKTQIIGRPMDGSRVESVGEFDGAETKAAVLYADEQGVLRGSLTVNWPRAMLLLRRAMAQRADVRATRDLIETKLWPPRSSARIPI</sequence>
<dbReference type="PANTHER" id="PTHR43557">
    <property type="entry name" value="APOPTOSIS-INDUCING FACTOR 1"/>
    <property type="match status" value="1"/>
</dbReference>
<dbReference type="Gene3D" id="3.50.50.60">
    <property type="entry name" value="FAD/NAD(P)-binding domain"/>
    <property type="match status" value="2"/>
</dbReference>
<comment type="caution">
    <text evidence="7">The sequence shown here is derived from an EMBL/GenBank/DDBJ whole genome shotgun (WGS) entry which is preliminary data.</text>
</comment>
<evidence type="ECO:0000256" key="1">
    <source>
        <dbReference type="ARBA" id="ARBA00001974"/>
    </source>
</evidence>
<name>A0ABP8S5S4_9PSEU</name>
<dbReference type="InterPro" id="IPR028202">
    <property type="entry name" value="Reductase_C"/>
</dbReference>
<keyword evidence="8" id="KW-1185">Reference proteome</keyword>
<protein>
    <submittedName>
        <fullName evidence="7">FAD/NAD(P)-binding oxidoreductase</fullName>
    </submittedName>
</protein>
<evidence type="ECO:0000313" key="8">
    <source>
        <dbReference type="Proteomes" id="UP001501598"/>
    </source>
</evidence>
<feature type="domain" description="Reductase C-terminal" evidence="6">
    <location>
        <begin position="326"/>
        <end position="400"/>
    </location>
</feature>
<evidence type="ECO:0000313" key="7">
    <source>
        <dbReference type="EMBL" id="GAA4561037.1"/>
    </source>
</evidence>
<organism evidence="7 8">
    <name type="scientific">Pseudonocardia xishanensis</name>
    <dbReference type="NCBI Taxonomy" id="630995"/>
    <lineage>
        <taxon>Bacteria</taxon>
        <taxon>Bacillati</taxon>
        <taxon>Actinomycetota</taxon>
        <taxon>Actinomycetes</taxon>
        <taxon>Pseudonocardiales</taxon>
        <taxon>Pseudonocardiaceae</taxon>
        <taxon>Pseudonocardia</taxon>
    </lineage>
</organism>
<feature type="domain" description="FAD/NAD(P)-binding" evidence="5">
    <location>
        <begin position="6"/>
        <end position="305"/>
    </location>
</feature>
<dbReference type="PRINTS" id="PR00368">
    <property type="entry name" value="FADPNR"/>
</dbReference>
<dbReference type="RefSeq" id="WP_345428918.1">
    <property type="nucleotide sequence ID" value="NZ_BAABGT010000124.1"/>
</dbReference>